<name>A0A0L6UYZ9_9BASI</name>
<keyword evidence="1" id="KW-0812">Transmembrane</keyword>
<feature type="transmembrane region" description="Helical" evidence="1">
    <location>
        <begin position="104"/>
        <end position="123"/>
    </location>
</feature>
<organism evidence="2 3">
    <name type="scientific">Puccinia sorghi</name>
    <dbReference type="NCBI Taxonomy" id="27349"/>
    <lineage>
        <taxon>Eukaryota</taxon>
        <taxon>Fungi</taxon>
        <taxon>Dikarya</taxon>
        <taxon>Basidiomycota</taxon>
        <taxon>Pucciniomycotina</taxon>
        <taxon>Pucciniomycetes</taxon>
        <taxon>Pucciniales</taxon>
        <taxon>Pucciniaceae</taxon>
        <taxon>Puccinia</taxon>
    </lineage>
</organism>
<dbReference type="EMBL" id="LAVV01008104">
    <property type="protein sequence ID" value="KNZ53763.1"/>
    <property type="molecule type" value="Genomic_DNA"/>
</dbReference>
<keyword evidence="1" id="KW-0472">Membrane</keyword>
<dbReference type="AlphaFoldDB" id="A0A0L6UYZ9"/>
<accession>A0A0L6UYZ9</accession>
<keyword evidence="3" id="KW-1185">Reference proteome</keyword>
<dbReference type="VEuPathDB" id="FungiDB:VP01_3141g2"/>
<evidence type="ECO:0000256" key="1">
    <source>
        <dbReference type="SAM" id="Phobius"/>
    </source>
</evidence>
<keyword evidence="1" id="KW-1133">Transmembrane helix</keyword>
<reference evidence="2 3" key="1">
    <citation type="submission" date="2015-08" db="EMBL/GenBank/DDBJ databases">
        <title>Next Generation Sequencing and Analysis of the Genome of Puccinia sorghi L Schw, the Causal Agent of Maize Common Rust.</title>
        <authorList>
            <person name="Rochi L."/>
            <person name="Burguener G."/>
            <person name="Darino M."/>
            <person name="Turjanski A."/>
            <person name="Kreff E."/>
            <person name="Dieguez M.J."/>
            <person name="Sacco F."/>
        </authorList>
    </citation>
    <scope>NUCLEOTIDE SEQUENCE [LARGE SCALE GENOMIC DNA]</scope>
    <source>
        <strain evidence="2 3">RO10H11247</strain>
    </source>
</reference>
<dbReference type="Proteomes" id="UP000037035">
    <property type="component" value="Unassembled WGS sequence"/>
</dbReference>
<evidence type="ECO:0000313" key="3">
    <source>
        <dbReference type="Proteomes" id="UP000037035"/>
    </source>
</evidence>
<evidence type="ECO:0000313" key="2">
    <source>
        <dbReference type="EMBL" id="KNZ53763.1"/>
    </source>
</evidence>
<gene>
    <name evidence="2" type="ORF">VP01_3141g2</name>
</gene>
<sequence length="135" mass="15983">MTASEDLACDQQDILMQVWYLKKEILSKLLAMIQEKHPLMNEPMSSTRLFKDYIFQRFPNCAHPSEIEYSQFMNLETNNSFCKNRFFTHQALTRELDTNTKQDFHLLSTPIILFSPILVMHICNQALLRNKRLLL</sequence>
<protein>
    <submittedName>
        <fullName evidence="2">Uncharacterized protein</fullName>
    </submittedName>
</protein>
<proteinExistence type="predicted"/>
<comment type="caution">
    <text evidence="2">The sequence shown here is derived from an EMBL/GenBank/DDBJ whole genome shotgun (WGS) entry which is preliminary data.</text>
</comment>